<keyword evidence="3" id="KW-1185">Reference proteome</keyword>
<reference evidence="2 3" key="1">
    <citation type="submission" date="2021-03" db="EMBL/GenBank/DDBJ databases">
        <title>Genomic Encyclopedia of Type Strains, Phase IV (KMG-IV): sequencing the most valuable type-strain genomes for metagenomic binning, comparative biology and taxonomic classification.</title>
        <authorList>
            <person name="Goeker M."/>
        </authorList>
    </citation>
    <scope>NUCLEOTIDE SEQUENCE [LARGE SCALE GENOMIC DNA]</scope>
    <source>
        <strain evidence="2 3">DSM 14349</strain>
    </source>
</reference>
<accession>A0ABS4FUF4</accession>
<organism evidence="2 3">
    <name type="scientific">Paenibacillus turicensis</name>
    <dbReference type="NCBI Taxonomy" id="160487"/>
    <lineage>
        <taxon>Bacteria</taxon>
        <taxon>Bacillati</taxon>
        <taxon>Bacillota</taxon>
        <taxon>Bacilli</taxon>
        <taxon>Bacillales</taxon>
        <taxon>Paenibacillaceae</taxon>
        <taxon>Paenibacillus</taxon>
    </lineage>
</organism>
<keyword evidence="1" id="KW-0732">Signal</keyword>
<comment type="caution">
    <text evidence="2">The sequence shown here is derived from an EMBL/GenBank/DDBJ whole genome shotgun (WGS) entry which is preliminary data.</text>
</comment>
<gene>
    <name evidence="2" type="ORF">J2Z32_002860</name>
</gene>
<dbReference type="RefSeq" id="WP_210089812.1">
    <property type="nucleotide sequence ID" value="NZ_JAGGKG010000013.1"/>
</dbReference>
<dbReference type="Pfam" id="PF12385">
    <property type="entry name" value="Peptidase_C70"/>
    <property type="match status" value="1"/>
</dbReference>
<evidence type="ECO:0008006" key="4">
    <source>
        <dbReference type="Google" id="ProtNLM"/>
    </source>
</evidence>
<dbReference type="Proteomes" id="UP001519272">
    <property type="component" value="Unassembled WGS sequence"/>
</dbReference>
<evidence type="ECO:0000313" key="2">
    <source>
        <dbReference type="EMBL" id="MBP1906211.1"/>
    </source>
</evidence>
<evidence type="ECO:0000313" key="3">
    <source>
        <dbReference type="Proteomes" id="UP001519272"/>
    </source>
</evidence>
<protein>
    <recommendedName>
        <fullName evidence="4">Peptidase C39-like domain-containing protein</fullName>
    </recommendedName>
</protein>
<dbReference type="EMBL" id="JAGGKG010000013">
    <property type="protein sequence ID" value="MBP1906211.1"/>
    <property type="molecule type" value="Genomic_DNA"/>
</dbReference>
<evidence type="ECO:0000256" key="1">
    <source>
        <dbReference type="SAM" id="SignalP"/>
    </source>
</evidence>
<proteinExistence type="predicted"/>
<sequence length="188" mass="20379">MKKIKLKTLSIIMCSIMSLSLFAASVYAASGAMIHDVTAQQQEGDYLCWAAVSSMAGKYLGKSNATQYNIVKNVKGVYMDTTGTVYDAQQGLSGYGISSSASLSVPSYNTIVSNIDNYSNVLAFTSRTGSSIGHAFVIKGYYYNTSNNTQNLYYVDPTDASSNISNYSTFKSNSTQKWVNTVSNIKLN</sequence>
<feature type="chain" id="PRO_5045363716" description="Peptidase C39-like domain-containing protein" evidence="1">
    <location>
        <begin position="24"/>
        <end position="188"/>
    </location>
</feature>
<dbReference type="InterPro" id="IPR022118">
    <property type="entry name" value="Peptidase_C70_AvrRpt2"/>
</dbReference>
<feature type="signal peptide" evidence="1">
    <location>
        <begin position="1"/>
        <end position="23"/>
    </location>
</feature>
<name>A0ABS4FUF4_9BACL</name>